<evidence type="ECO:0000256" key="1">
    <source>
        <dbReference type="ARBA" id="ARBA00004496"/>
    </source>
</evidence>
<comment type="caution">
    <text evidence="18">The sequence shown here is derived from an EMBL/GenBank/DDBJ whole genome shotgun (WGS) entry which is preliminary data.</text>
</comment>
<keyword evidence="6" id="KW-0133">Cell shape</keyword>
<dbReference type="AlphaFoldDB" id="A0A919U1K8"/>
<dbReference type="GO" id="GO:0051301">
    <property type="term" value="P:cell division"/>
    <property type="evidence" value="ECO:0007669"/>
    <property type="project" value="UniProtKB-KW"/>
</dbReference>
<dbReference type="SUPFAM" id="SSF55205">
    <property type="entry name" value="EPT/RTPC-like"/>
    <property type="match status" value="1"/>
</dbReference>
<dbReference type="PANTHER" id="PTHR43783:SF1">
    <property type="entry name" value="UDP-N-ACETYLGLUCOSAMINE 1-CARBOXYVINYLTRANSFERASE"/>
    <property type="match status" value="1"/>
</dbReference>
<evidence type="ECO:0000256" key="7">
    <source>
        <dbReference type="ARBA" id="ARBA00022984"/>
    </source>
</evidence>
<dbReference type="EC" id="2.5.1.7" evidence="12"/>
<protein>
    <recommendedName>
        <fullName evidence="13">UDP-N-acetylglucosamine 1-carboxyvinyltransferase</fullName>
        <ecNumber evidence="12">2.5.1.7</ecNumber>
    </recommendedName>
    <alternativeName>
        <fullName evidence="14">Enoylpyruvate transferase</fullName>
    </alternativeName>
    <alternativeName>
        <fullName evidence="15">UDP-N-acetylglucosamine enolpyruvyl transferase</fullName>
    </alternativeName>
</protein>
<evidence type="ECO:0000256" key="5">
    <source>
        <dbReference type="ARBA" id="ARBA00022679"/>
    </source>
</evidence>
<dbReference type="GO" id="GO:0008360">
    <property type="term" value="P:regulation of cell shape"/>
    <property type="evidence" value="ECO:0007669"/>
    <property type="project" value="UniProtKB-KW"/>
</dbReference>
<dbReference type="InterPro" id="IPR036968">
    <property type="entry name" value="Enolpyruvate_Tfrase_sf"/>
</dbReference>
<evidence type="ECO:0000256" key="2">
    <source>
        <dbReference type="ARBA" id="ARBA00004752"/>
    </source>
</evidence>
<reference evidence="18" key="1">
    <citation type="submission" date="2021-01" db="EMBL/GenBank/DDBJ databases">
        <title>Whole genome shotgun sequence of Cellulomonas chitinilytica NBRC 110799.</title>
        <authorList>
            <person name="Komaki H."/>
            <person name="Tamura T."/>
        </authorList>
    </citation>
    <scope>NUCLEOTIDE SEQUENCE</scope>
    <source>
        <strain evidence="18">NBRC 110799</strain>
    </source>
</reference>
<sequence length="394" mass="42335">MPANSDALALVDAMRLVFADVEHDRDARTLRLRSPLPPGTVEWSAELVSRSRNLYCLIPATLHHRGRLRFAGVPAGCEIGLRPTQWYLDTLALFGATWRATEHGTDVEWTVRRPARVAFAYPSMTGTVVAVAAALATPGASVVEGATAEPSCWEQVEALAANGADVHRVGDRITVTGPGPDTVRWAVGPDRIHAVTLLTAGLLTRGAVTVRFTRDLRVPRFVELCERIGAEVEVGDGTMTVAHPGDRALRATDVRAGSEPVFSSDWAPFAALLLATRAEGRSTLTDTVFVDRFQFLDRLVPAGLDAPVVSRTHVEGRPAVEVVVDGRPDVRLRGGVLEDCPDIRGSAALLLAALVADGPVTIPRATHLLRGYEDLPGQLRQLGVTAAHHLEVVR</sequence>
<organism evidence="18 19">
    <name type="scientific">Cellulomonas chitinilytica</name>
    <dbReference type="NCBI Taxonomy" id="398759"/>
    <lineage>
        <taxon>Bacteria</taxon>
        <taxon>Bacillati</taxon>
        <taxon>Actinomycetota</taxon>
        <taxon>Actinomycetes</taxon>
        <taxon>Micrococcales</taxon>
        <taxon>Cellulomonadaceae</taxon>
        <taxon>Cellulomonas</taxon>
    </lineage>
</organism>
<evidence type="ECO:0000256" key="13">
    <source>
        <dbReference type="ARBA" id="ARBA00039754"/>
    </source>
</evidence>
<keyword evidence="8" id="KW-0131">Cell cycle</keyword>
<proteinExistence type="inferred from homology"/>
<evidence type="ECO:0000256" key="14">
    <source>
        <dbReference type="ARBA" id="ARBA00042443"/>
    </source>
</evidence>
<dbReference type="InterPro" id="IPR050068">
    <property type="entry name" value="MurA_subfamily"/>
</dbReference>
<evidence type="ECO:0000256" key="15">
    <source>
        <dbReference type="ARBA" id="ARBA00042842"/>
    </source>
</evidence>
<keyword evidence="19" id="KW-1185">Reference proteome</keyword>
<keyword evidence="5" id="KW-0808">Transferase</keyword>
<keyword evidence="9" id="KW-0961">Cell wall biogenesis/degradation</keyword>
<gene>
    <name evidence="18" type="ORF">Cch01nite_13260</name>
</gene>
<comment type="catalytic activity">
    <reaction evidence="16">
        <text>phosphoenolpyruvate + UDP-N-acetyl-alpha-D-glucosamine = UDP-N-acetyl-3-O-(1-carboxyvinyl)-alpha-D-glucosamine + phosphate</text>
        <dbReference type="Rhea" id="RHEA:18681"/>
        <dbReference type="ChEBI" id="CHEBI:43474"/>
        <dbReference type="ChEBI" id="CHEBI:57705"/>
        <dbReference type="ChEBI" id="CHEBI:58702"/>
        <dbReference type="ChEBI" id="CHEBI:68483"/>
        <dbReference type="EC" id="2.5.1.7"/>
    </reaction>
</comment>
<dbReference type="InterPro" id="IPR013792">
    <property type="entry name" value="RNA3'P_cycl/enolpyr_Trfase_a/b"/>
</dbReference>
<evidence type="ECO:0000256" key="9">
    <source>
        <dbReference type="ARBA" id="ARBA00023316"/>
    </source>
</evidence>
<dbReference type="Pfam" id="PF00275">
    <property type="entry name" value="EPSP_synthase"/>
    <property type="match status" value="1"/>
</dbReference>
<comment type="function">
    <text evidence="10">Cell wall formation. Adds enolpyruvyl to UDP-N-acetylglucosamine.</text>
</comment>
<evidence type="ECO:0000256" key="16">
    <source>
        <dbReference type="ARBA" id="ARBA00047527"/>
    </source>
</evidence>
<dbReference type="InterPro" id="IPR001986">
    <property type="entry name" value="Enolpyruvate_Tfrase_dom"/>
</dbReference>
<dbReference type="GO" id="GO:0008760">
    <property type="term" value="F:UDP-N-acetylglucosamine 1-carboxyvinyltransferase activity"/>
    <property type="evidence" value="ECO:0007669"/>
    <property type="project" value="UniProtKB-EC"/>
</dbReference>
<dbReference type="GO" id="GO:0009252">
    <property type="term" value="P:peptidoglycan biosynthetic process"/>
    <property type="evidence" value="ECO:0007669"/>
    <property type="project" value="UniProtKB-KW"/>
</dbReference>
<evidence type="ECO:0000256" key="10">
    <source>
        <dbReference type="ARBA" id="ARBA00037534"/>
    </source>
</evidence>
<comment type="subcellular location">
    <subcellularLocation>
        <location evidence="1">Cytoplasm</location>
    </subcellularLocation>
</comment>
<dbReference type="Gene3D" id="3.65.10.10">
    <property type="entry name" value="Enolpyruvate transferase domain"/>
    <property type="match status" value="2"/>
</dbReference>
<evidence type="ECO:0000313" key="19">
    <source>
        <dbReference type="Proteomes" id="UP000632740"/>
    </source>
</evidence>
<accession>A0A919U1K8</accession>
<evidence type="ECO:0000256" key="8">
    <source>
        <dbReference type="ARBA" id="ARBA00023306"/>
    </source>
</evidence>
<evidence type="ECO:0000256" key="6">
    <source>
        <dbReference type="ARBA" id="ARBA00022960"/>
    </source>
</evidence>
<comment type="similarity">
    <text evidence="11">Belongs to the EPSP synthase family. MurA subfamily.</text>
</comment>
<evidence type="ECO:0000256" key="4">
    <source>
        <dbReference type="ARBA" id="ARBA00022618"/>
    </source>
</evidence>
<evidence type="ECO:0000313" key="18">
    <source>
        <dbReference type="EMBL" id="GIG20602.1"/>
    </source>
</evidence>
<evidence type="ECO:0000256" key="3">
    <source>
        <dbReference type="ARBA" id="ARBA00022490"/>
    </source>
</evidence>
<dbReference type="PANTHER" id="PTHR43783">
    <property type="entry name" value="UDP-N-ACETYLGLUCOSAMINE 1-CARBOXYVINYLTRANSFERASE"/>
    <property type="match status" value="1"/>
</dbReference>
<comment type="pathway">
    <text evidence="2">Cell wall biogenesis; peptidoglycan biosynthesis.</text>
</comment>
<keyword evidence="4" id="KW-0132">Cell division</keyword>
<feature type="domain" description="Enolpyruvate transferase" evidence="17">
    <location>
        <begin position="57"/>
        <end position="378"/>
    </location>
</feature>
<dbReference type="GO" id="GO:0005737">
    <property type="term" value="C:cytoplasm"/>
    <property type="evidence" value="ECO:0007669"/>
    <property type="project" value="UniProtKB-SubCell"/>
</dbReference>
<keyword evidence="7" id="KW-0573">Peptidoglycan synthesis</keyword>
<evidence type="ECO:0000256" key="11">
    <source>
        <dbReference type="ARBA" id="ARBA00038367"/>
    </source>
</evidence>
<keyword evidence="3" id="KW-0963">Cytoplasm</keyword>
<dbReference type="GO" id="GO:0071555">
    <property type="term" value="P:cell wall organization"/>
    <property type="evidence" value="ECO:0007669"/>
    <property type="project" value="UniProtKB-KW"/>
</dbReference>
<evidence type="ECO:0000259" key="17">
    <source>
        <dbReference type="Pfam" id="PF00275"/>
    </source>
</evidence>
<dbReference type="EMBL" id="BONK01000004">
    <property type="protein sequence ID" value="GIG20602.1"/>
    <property type="molecule type" value="Genomic_DNA"/>
</dbReference>
<evidence type="ECO:0000256" key="12">
    <source>
        <dbReference type="ARBA" id="ARBA00039108"/>
    </source>
</evidence>
<dbReference type="Proteomes" id="UP000632740">
    <property type="component" value="Unassembled WGS sequence"/>
</dbReference>
<name>A0A919U1K8_9CELL</name>